<feature type="chain" id="PRO_5015615026" evidence="1">
    <location>
        <begin position="28"/>
        <end position="80"/>
    </location>
</feature>
<gene>
    <name evidence="2" type="ORF">HYN59_02195</name>
</gene>
<name>A0A2S1QUD9_9FLAO</name>
<reference evidence="2 3" key="1">
    <citation type="submission" date="2018-04" db="EMBL/GenBank/DDBJ databases">
        <title>Genome sequencing of Flavobacterium sp. HYN0059.</title>
        <authorList>
            <person name="Yi H."/>
            <person name="Baek C."/>
        </authorList>
    </citation>
    <scope>NUCLEOTIDE SEQUENCE [LARGE SCALE GENOMIC DNA]</scope>
    <source>
        <strain evidence="2 3">HYN0059</strain>
    </source>
</reference>
<evidence type="ECO:0000313" key="2">
    <source>
        <dbReference type="EMBL" id="AWH83993.1"/>
    </source>
</evidence>
<evidence type="ECO:0000256" key="1">
    <source>
        <dbReference type="SAM" id="SignalP"/>
    </source>
</evidence>
<dbReference type="KEGG" id="falb:HYN59_02195"/>
<dbReference type="EMBL" id="CP029186">
    <property type="protein sequence ID" value="AWH83993.1"/>
    <property type="molecule type" value="Genomic_DNA"/>
</dbReference>
<protein>
    <submittedName>
        <fullName evidence="2">Uncharacterized protein</fullName>
    </submittedName>
</protein>
<accession>A0A2S1QUD9</accession>
<organism evidence="2 3">
    <name type="scientific">Flavobacterium album</name>
    <dbReference type="NCBI Taxonomy" id="2175091"/>
    <lineage>
        <taxon>Bacteria</taxon>
        <taxon>Pseudomonadati</taxon>
        <taxon>Bacteroidota</taxon>
        <taxon>Flavobacteriia</taxon>
        <taxon>Flavobacteriales</taxon>
        <taxon>Flavobacteriaceae</taxon>
        <taxon>Flavobacterium</taxon>
    </lineage>
</organism>
<keyword evidence="3" id="KW-1185">Reference proteome</keyword>
<keyword evidence="1" id="KW-0732">Signal</keyword>
<proteinExistence type="predicted"/>
<feature type="signal peptide" evidence="1">
    <location>
        <begin position="1"/>
        <end position="27"/>
    </location>
</feature>
<dbReference type="Proteomes" id="UP000244929">
    <property type="component" value="Chromosome"/>
</dbReference>
<evidence type="ECO:0000313" key="3">
    <source>
        <dbReference type="Proteomes" id="UP000244929"/>
    </source>
</evidence>
<dbReference type="AlphaFoldDB" id="A0A2S1QUD9"/>
<sequence length="80" mass="8866">MFVRKPNMKKLLILILFGGNLCLFAQAPSVVWEHSYDWPYSNVCYNAASTADGGFIMVGNAYTDISGAPLANADMNFLYH</sequence>